<comment type="caution">
    <text evidence="3">The sequence shown here is derived from an EMBL/GenBank/DDBJ whole genome shotgun (WGS) entry which is preliminary data.</text>
</comment>
<dbReference type="STRING" id="1801997.A3J64_01095"/>
<evidence type="ECO:0000259" key="2">
    <source>
        <dbReference type="Pfam" id="PF08241"/>
    </source>
</evidence>
<dbReference type="GO" id="GO:0008757">
    <property type="term" value="F:S-adenosylmethionine-dependent methyltransferase activity"/>
    <property type="evidence" value="ECO:0007669"/>
    <property type="project" value="InterPro"/>
</dbReference>
<reference evidence="3 4" key="1">
    <citation type="journal article" date="2016" name="Nat. Commun.">
        <title>Thousands of microbial genomes shed light on interconnected biogeochemical processes in an aquifer system.</title>
        <authorList>
            <person name="Anantharaman K."/>
            <person name="Brown C.T."/>
            <person name="Hug L.A."/>
            <person name="Sharon I."/>
            <person name="Castelle C.J."/>
            <person name="Probst A.J."/>
            <person name="Thomas B.C."/>
            <person name="Singh A."/>
            <person name="Wilkins M.J."/>
            <person name="Karaoz U."/>
            <person name="Brodie E.L."/>
            <person name="Williams K.H."/>
            <person name="Hubbard S.S."/>
            <person name="Banfield J.F."/>
        </authorList>
    </citation>
    <scope>NUCLEOTIDE SEQUENCE [LARGE SCALE GENOMIC DNA]</scope>
</reference>
<keyword evidence="1" id="KW-0472">Membrane</keyword>
<dbReference type="Proteomes" id="UP000177061">
    <property type="component" value="Unassembled WGS sequence"/>
</dbReference>
<feature type="transmembrane region" description="Helical" evidence="1">
    <location>
        <begin position="171"/>
        <end position="192"/>
    </location>
</feature>
<dbReference type="EMBL" id="MHNB01000015">
    <property type="protein sequence ID" value="OGZ37092.1"/>
    <property type="molecule type" value="Genomic_DNA"/>
</dbReference>
<accession>A0A1G2FH25</accession>
<name>A0A1G2FH25_9BACT</name>
<gene>
    <name evidence="3" type="ORF">A3J64_01095</name>
</gene>
<organism evidence="3 4">
    <name type="scientific">Candidatus Portnoybacteria bacterium RIFCSPHIGHO2_12_FULL_38_9</name>
    <dbReference type="NCBI Taxonomy" id="1801997"/>
    <lineage>
        <taxon>Bacteria</taxon>
        <taxon>Candidatus Portnoyibacteriota</taxon>
    </lineage>
</organism>
<dbReference type="InterPro" id="IPR029063">
    <property type="entry name" value="SAM-dependent_MTases_sf"/>
</dbReference>
<dbReference type="Gene3D" id="3.40.50.150">
    <property type="entry name" value="Vaccinia Virus protein VP39"/>
    <property type="match status" value="1"/>
</dbReference>
<dbReference type="CDD" id="cd02440">
    <property type="entry name" value="AdoMet_MTases"/>
    <property type="match status" value="1"/>
</dbReference>
<evidence type="ECO:0000256" key="1">
    <source>
        <dbReference type="SAM" id="Phobius"/>
    </source>
</evidence>
<protein>
    <recommendedName>
        <fullName evidence="2">Methyltransferase type 11 domain-containing protein</fullName>
    </recommendedName>
</protein>
<dbReference type="Pfam" id="PF08241">
    <property type="entry name" value="Methyltransf_11"/>
    <property type="match status" value="1"/>
</dbReference>
<keyword evidence="1" id="KW-0812">Transmembrane</keyword>
<keyword evidence="1" id="KW-1133">Transmembrane helix</keyword>
<proteinExistence type="predicted"/>
<dbReference type="InterPro" id="IPR013216">
    <property type="entry name" value="Methyltransf_11"/>
</dbReference>
<dbReference type="SUPFAM" id="SSF53335">
    <property type="entry name" value="S-adenosyl-L-methionine-dependent methyltransferases"/>
    <property type="match status" value="1"/>
</dbReference>
<evidence type="ECO:0000313" key="4">
    <source>
        <dbReference type="Proteomes" id="UP000177061"/>
    </source>
</evidence>
<feature type="domain" description="Methyltransferase type 11" evidence="2">
    <location>
        <begin position="72"/>
        <end position="121"/>
    </location>
</feature>
<evidence type="ECO:0000313" key="3">
    <source>
        <dbReference type="EMBL" id="OGZ37092.1"/>
    </source>
</evidence>
<dbReference type="AlphaFoldDB" id="A0A1G2FH25"/>
<sequence>MKTFDFIKQVFQGKSFYRILSNWQIQKHCRNLSGLCLDLAAGEKPSYTQYWSFSQGARLIKTDYNETKGVNLRIDFNQPLPLSDDSLDNIFLFGAIYIVKEPDKLVKEIYRVLKKNGKFFIVSPFVFNEANEPDDFRRLTSQGLSDLLTESGFSNFLIIPFGERFSASAHLLHSFFVFNFIRLVVFSLALLFDELIPNKIKRLHPCPVGYFVIAKKS</sequence>